<reference evidence="2" key="1">
    <citation type="journal article" date="2015" name="Nature">
        <title>Complex archaea that bridge the gap between prokaryotes and eukaryotes.</title>
        <authorList>
            <person name="Spang A."/>
            <person name="Saw J.H."/>
            <person name="Jorgensen S.L."/>
            <person name="Zaremba-Niedzwiedzka K."/>
            <person name="Martijn J."/>
            <person name="Lind A.E."/>
            <person name="van Eijk R."/>
            <person name="Schleper C."/>
            <person name="Guy L."/>
            <person name="Ettema T.J."/>
        </authorList>
    </citation>
    <scope>NUCLEOTIDE SEQUENCE</scope>
</reference>
<proteinExistence type="predicted"/>
<name>A0A0F9U5W2_9ZZZZ</name>
<feature type="region of interest" description="Disordered" evidence="1">
    <location>
        <begin position="11"/>
        <end position="37"/>
    </location>
</feature>
<dbReference type="EMBL" id="LAZR01000835">
    <property type="protein sequence ID" value="KKN56691.1"/>
    <property type="molecule type" value="Genomic_DNA"/>
</dbReference>
<evidence type="ECO:0000256" key="1">
    <source>
        <dbReference type="SAM" id="MobiDB-lite"/>
    </source>
</evidence>
<evidence type="ECO:0000313" key="2">
    <source>
        <dbReference type="EMBL" id="KKN56691.1"/>
    </source>
</evidence>
<protein>
    <submittedName>
        <fullName evidence="2">Uncharacterized protein</fullName>
    </submittedName>
</protein>
<dbReference type="AlphaFoldDB" id="A0A0F9U5W2"/>
<accession>A0A0F9U5W2</accession>
<sequence>MAKLTIEETFVQEEEEEETPIPKKTIQGGLGSNTAKI</sequence>
<comment type="caution">
    <text evidence="2">The sequence shown here is derived from an EMBL/GenBank/DDBJ whole genome shotgun (WGS) entry which is preliminary data.</text>
</comment>
<organism evidence="2">
    <name type="scientific">marine sediment metagenome</name>
    <dbReference type="NCBI Taxonomy" id="412755"/>
    <lineage>
        <taxon>unclassified sequences</taxon>
        <taxon>metagenomes</taxon>
        <taxon>ecological metagenomes</taxon>
    </lineage>
</organism>
<gene>
    <name evidence="2" type="ORF">LCGC14_0570080</name>
</gene>